<keyword evidence="2" id="KW-0805">Transcription regulation</keyword>
<dbReference type="SUPFAM" id="SSF48498">
    <property type="entry name" value="Tetracyclin repressor-like, C-terminal domain"/>
    <property type="match status" value="1"/>
</dbReference>
<dbReference type="InterPro" id="IPR039538">
    <property type="entry name" value="BetI_C"/>
</dbReference>
<dbReference type="Gene3D" id="1.10.357.10">
    <property type="entry name" value="Tetracycline Repressor, domain 2"/>
    <property type="match status" value="1"/>
</dbReference>
<dbReference type="SUPFAM" id="SSF46689">
    <property type="entry name" value="Homeodomain-like"/>
    <property type="match status" value="1"/>
</dbReference>
<dbReference type="InterPro" id="IPR009057">
    <property type="entry name" value="Homeodomain-like_sf"/>
</dbReference>
<dbReference type="GeneID" id="60750756"/>
<dbReference type="GO" id="GO:0003677">
    <property type="term" value="F:DNA binding"/>
    <property type="evidence" value="ECO:0007669"/>
    <property type="project" value="UniProtKB-UniRule"/>
</dbReference>
<evidence type="ECO:0000256" key="2">
    <source>
        <dbReference type="ARBA" id="ARBA00023015"/>
    </source>
</evidence>
<dbReference type="Proteomes" id="UP000360750">
    <property type="component" value="Unassembled WGS sequence"/>
</dbReference>
<dbReference type="GO" id="GO:0006355">
    <property type="term" value="P:regulation of DNA-templated transcription"/>
    <property type="evidence" value="ECO:0007669"/>
    <property type="project" value="UniProtKB-ARBA"/>
</dbReference>
<feature type="DNA-binding region" description="H-T-H motif" evidence="5">
    <location>
        <begin position="33"/>
        <end position="52"/>
    </location>
</feature>
<dbReference type="EMBL" id="CAACYD010000007">
    <property type="protein sequence ID" value="VFA89203.1"/>
    <property type="molecule type" value="Genomic_DNA"/>
</dbReference>
<keyword evidence="3 5" id="KW-0238">DNA-binding</keyword>
<dbReference type="PRINTS" id="PR00455">
    <property type="entry name" value="HTHTETR"/>
</dbReference>
<protein>
    <submittedName>
        <fullName evidence="7">Uncharacterized HTH-type transcriptional regulator yfiR</fullName>
    </submittedName>
</protein>
<dbReference type="InterPro" id="IPR001647">
    <property type="entry name" value="HTH_TetR"/>
</dbReference>
<dbReference type="InterPro" id="IPR036271">
    <property type="entry name" value="Tet_transcr_reg_TetR-rel_C_sf"/>
</dbReference>
<sequence length="204" mass="22276">MPKISEERKLERSLQILDAARRCFAEKGFHRASMADVIRESGLSAGAVYSYYSSKEELVAAVAKSVFSAYEAGFEEFADQQHGPLSPQQVVRLLASRAMTEIAPLTDGFRMVMTIWGEAANNPDLREIVQEIIRGLRSVFAGVLARWRDAGHELPGDPASLAVLMVSVMQGFVVQQSLVGDVDVDAYLGVWCRLLQAAGLGDEG</sequence>
<gene>
    <name evidence="7" type="primary">yfiR</name>
    <name evidence="7" type="ORF">NCTC8139_02765</name>
</gene>
<dbReference type="AlphaFoldDB" id="A0ABD7V4D0"/>
<dbReference type="Pfam" id="PF13977">
    <property type="entry name" value="TetR_C_6"/>
    <property type="match status" value="1"/>
</dbReference>
<accession>A0ABD7V4D0</accession>
<reference evidence="7 8" key="1">
    <citation type="submission" date="2019-02" db="EMBL/GenBank/DDBJ databases">
        <authorList>
            <consortium name="Pathogen Informatics"/>
        </authorList>
    </citation>
    <scope>NUCLEOTIDE SEQUENCE [LARGE SCALE GENOMIC DNA]</scope>
    <source>
        <strain evidence="7 8">3012STDY6756503</strain>
    </source>
</reference>
<keyword evidence="4" id="KW-0804">Transcription</keyword>
<evidence type="ECO:0000259" key="6">
    <source>
        <dbReference type="PROSITE" id="PS50977"/>
    </source>
</evidence>
<evidence type="ECO:0000313" key="8">
    <source>
        <dbReference type="Proteomes" id="UP000360750"/>
    </source>
</evidence>
<dbReference type="Pfam" id="PF00440">
    <property type="entry name" value="TetR_N"/>
    <property type="match status" value="1"/>
</dbReference>
<dbReference type="PANTHER" id="PTHR30055:SF234">
    <property type="entry name" value="HTH-TYPE TRANSCRIPTIONAL REGULATOR BETI"/>
    <property type="match status" value="1"/>
</dbReference>
<comment type="caution">
    <text evidence="7">The sequence shown here is derived from an EMBL/GenBank/DDBJ whole genome shotgun (WGS) entry which is preliminary data.</text>
</comment>
<evidence type="ECO:0000256" key="5">
    <source>
        <dbReference type="PROSITE-ProRule" id="PRU00335"/>
    </source>
</evidence>
<dbReference type="RefSeq" id="WP_006901020.1">
    <property type="nucleotide sequence ID" value="NZ_CAACYD010000007.1"/>
</dbReference>
<evidence type="ECO:0000313" key="7">
    <source>
        <dbReference type="EMBL" id="VFA89203.1"/>
    </source>
</evidence>
<evidence type="ECO:0000256" key="1">
    <source>
        <dbReference type="ARBA" id="ARBA00022491"/>
    </source>
</evidence>
<dbReference type="PANTHER" id="PTHR30055">
    <property type="entry name" value="HTH-TYPE TRANSCRIPTIONAL REGULATOR RUTR"/>
    <property type="match status" value="1"/>
</dbReference>
<dbReference type="InterPro" id="IPR050109">
    <property type="entry name" value="HTH-type_TetR-like_transc_reg"/>
</dbReference>
<proteinExistence type="predicted"/>
<name>A0ABD7V4D0_9ACTN</name>
<dbReference type="PROSITE" id="PS50977">
    <property type="entry name" value="HTH_TETR_2"/>
    <property type="match status" value="1"/>
</dbReference>
<feature type="domain" description="HTH tetR-type" evidence="6">
    <location>
        <begin position="10"/>
        <end position="70"/>
    </location>
</feature>
<evidence type="ECO:0000256" key="3">
    <source>
        <dbReference type="ARBA" id="ARBA00023125"/>
    </source>
</evidence>
<keyword evidence="1" id="KW-0678">Repressor</keyword>
<organism evidence="7 8">
    <name type="scientific">Gordonia paraffinivorans</name>
    <dbReference type="NCBI Taxonomy" id="175628"/>
    <lineage>
        <taxon>Bacteria</taxon>
        <taxon>Bacillati</taxon>
        <taxon>Actinomycetota</taxon>
        <taxon>Actinomycetes</taxon>
        <taxon>Mycobacteriales</taxon>
        <taxon>Gordoniaceae</taxon>
        <taxon>Gordonia</taxon>
    </lineage>
</organism>
<evidence type="ECO:0000256" key="4">
    <source>
        <dbReference type="ARBA" id="ARBA00023163"/>
    </source>
</evidence>